<gene>
    <name evidence="2" type="ORF">EHO59_00070</name>
</gene>
<proteinExistence type="predicted"/>
<sequence length="222" mass="25643">MTQSEFLLYVIAPGAVLWYLLTHFLSKSSNKRDTRILNDFAGLLDDGEVIGQPDVAQRAIGVWKGFAVEIGFFGRLEPAVFLTSVKVRRRSSPFAGLLLPRSIRKEKYKQPTLEGVPEWILTLDKEYDADCEPKELFQIFVDEEVATTLLNLKNTEIEILPEYVNIQLRKYSQNRLELIPLLDATILIVKRLEILYEQIHGPTKKSSEDRYKMAFEFLSRFK</sequence>
<dbReference type="AlphaFoldDB" id="A0A4R9G719"/>
<dbReference type="RefSeq" id="WP_135583555.1">
    <property type="nucleotide sequence ID" value="NZ_RQEP01000005.1"/>
</dbReference>
<keyword evidence="1" id="KW-1133">Transmembrane helix</keyword>
<keyword evidence="1" id="KW-0812">Transmembrane</keyword>
<protein>
    <submittedName>
        <fullName evidence="2">Uncharacterized protein</fullName>
    </submittedName>
</protein>
<reference evidence="2" key="1">
    <citation type="journal article" date="2019" name="PLoS Negl. Trop. Dis.">
        <title>Revisiting the worldwide diversity of Leptospira species in the environment.</title>
        <authorList>
            <person name="Vincent A.T."/>
            <person name="Schiettekatte O."/>
            <person name="Bourhy P."/>
            <person name="Veyrier F.J."/>
            <person name="Picardeau M."/>
        </authorList>
    </citation>
    <scope>NUCLEOTIDE SEQUENCE [LARGE SCALE GENOMIC DNA]</scope>
    <source>
        <strain evidence="2">SSS9</strain>
    </source>
</reference>
<name>A0A4R9G719_9LEPT</name>
<dbReference type="Proteomes" id="UP000297453">
    <property type="component" value="Unassembled WGS sequence"/>
</dbReference>
<organism evidence="2 3">
    <name type="scientific">Leptospira semungkisensis</name>
    <dbReference type="NCBI Taxonomy" id="2484985"/>
    <lineage>
        <taxon>Bacteria</taxon>
        <taxon>Pseudomonadati</taxon>
        <taxon>Spirochaetota</taxon>
        <taxon>Spirochaetia</taxon>
        <taxon>Leptospirales</taxon>
        <taxon>Leptospiraceae</taxon>
        <taxon>Leptospira</taxon>
    </lineage>
</organism>
<evidence type="ECO:0000313" key="3">
    <source>
        <dbReference type="Proteomes" id="UP000297453"/>
    </source>
</evidence>
<keyword evidence="3" id="KW-1185">Reference proteome</keyword>
<evidence type="ECO:0000313" key="2">
    <source>
        <dbReference type="EMBL" id="TGK06577.1"/>
    </source>
</evidence>
<keyword evidence="1" id="KW-0472">Membrane</keyword>
<comment type="caution">
    <text evidence="2">The sequence shown here is derived from an EMBL/GenBank/DDBJ whole genome shotgun (WGS) entry which is preliminary data.</text>
</comment>
<dbReference type="EMBL" id="RQEP01000005">
    <property type="protein sequence ID" value="TGK06577.1"/>
    <property type="molecule type" value="Genomic_DNA"/>
</dbReference>
<feature type="transmembrane region" description="Helical" evidence="1">
    <location>
        <begin position="6"/>
        <end position="25"/>
    </location>
</feature>
<evidence type="ECO:0000256" key="1">
    <source>
        <dbReference type="SAM" id="Phobius"/>
    </source>
</evidence>
<accession>A0A4R9G719</accession>